<keyword evidence="2" id="KW-0732">Signal</keyword>
<evidence type="ECO:0000259" key="7">
    <source>
        <dbReference type="PROSITE" id="PS51352"/>
    </source>
</evidence>
<dbReference type="PANTHER" id="PTHR18929:SF215">
    <property type="entry name" value="PROTEIN DISULFIDE-ISOMERASE 5-2-LIKE"/>
    <property type="match status" value="1"/>
</dbReference>
<evidence type="ECO:0000256" key="3">
    <source>
        <dbReference type="ARBA" id="ARBA00023157"/>
    </source>
</evidence>
<dbReference type="GO" id="GO:0005783">
    <property type="term" value="C:endoplasmic reticulum"/>
    <property type="evidence" value="ECO:0007669"/>
    <property type="project" value="TreeGrafter"/>
</dbReference>
<dbReference type="CDD" id="cd02961">
    <property type="entry name" value="PDI_a_family"/>
    <property type="match status" value="1"/>
</dbReference>
<accession>A0A7J9AAY3</accession>
<feature type="region of interest" description="Disordered" evidence="5">
    <location>
        <begin position="456"/>
        <end position="484"/>
    </location>
</feature>
<dbReference type="Gene3D" id="3.40.30.10">
    <property type="entry name" value="Glutaredoxin"/>
    <property type="match status" value="2"/>
</dbReference>
<evidence type="ECO:0000256" key="6">
    <source>
        <dbReference type="SAM" id="Phobius"/>
    </source>
</evidence>
<dbReference type="InterPro" id="IPR036249">
    <property type="entry name" value="Thioredoxin-like_sf"/>
</dbReference>
<comment type="caution">
    <text evidence="8">The sequence shown here is derived from an EMBL/GenBank/DDBJ whole genome shotgun (WGS) entry which is preliminary data.</text>
</comment>
<dbReference type="GO" id="GO:0006457">
    <property type="term" value="P:protein folding"/>
    <property type="evidence" value="ECO:0007669"/>
    <property type="project" value="TreeGrafter"/>
</dbReference>
<evidence type="ECO:0000256" key="4">
    <source>
        <dbReference type="ARBA" id="ARBA00023284"/>
    </source>
</evidence>
<dbReference type="Proteomes" id="UP000593574">
    <property type="component" value="Unassembled WGS sequence"/>
</dbReference>
<reference evidence="8 9" key="1">
    <citation type="journal article" date="2019" name="Genome Biol. Evol.">
        <title>Insights into the evolution of the New World diploid cottons (Gossypium, subgenus Houzingenia) based on genome sequencing.</title>
        <authorList>
            <person name="Grover C.E."/>
            <person name="Arick M.A. 2nd"/>
            <person name="Thrash A."/>
            <person name="Conover J.L."/>
            <person name="Sanders W.S."/>
            <person name="Peterson D.G."/>
            <person name="Frelichowski J.E."/>
            <person name="Scheffler J.A."/>
            <person name="Scheffler B.E."/>
            <person name="Wendel J.F."/>
        </authorList>
    </citation>
    <scope>NUCLEOTIDE SEQUENCE [LARGE SCALE GENOMIC DNA]</scope>
    <source>
        <strain evidence="8">4</strain>
        <tissue evidence="8">Leaf</tissue>
    </source>
</reference>
<feature type="transmembrane region" description="Helical" evidence="6">
    <location>
        <begin position="415"/>
        <end position="448"/>
    </location>
</feature>
<sequence>MEKSRKWCFWRKPKIKATPPMPIILLLLLCIFETGISSTADQFKVDGKVLELDESNFDLAISSLDYILVDFYAPWCRHCKLLSPQLDEAAPVLAGLKEPIVIAKVNADKFTRLASKHDVDAYPTLKLFMHGVSMEYYGPRKADSLVQNLKKFVSTDVSILISDSAISDFVEEAGTFFPIFIGFDLNETVLSNLAVKYKKRAWFSVAKDFSDEAKVLYDMEKVPALVAIHPNYKQQSIFYGPFEGFLLPTRSKAPVSSALHAQIVAFCYFSFFNHAGEFLEDFIKQNFLPPVVPLNHETLKLLKDEKRKIVLTITADENEDQTQNLIKLLKAAASTNRDLVFGYFGLKQWEDFADKFEANEKTKLPKIIVWDGDEDYFSVIGIESLDNEDQGSQISQFLEGYRQGRTEKKTVKAPLFMGFFNSVVGIVAFFIIFIVVAMMILMVVLLIIISKDNEPVRVGSREEVDRADNSEAESSQHGPGKKED</sequence>
<dbReference type="Pfam" id="PF13848">
    <property type="entry name" value="Thioredoxin_6"/>
    <property type="match status" value="1"/>
</dbReference>
<keyword evidence="6" id="KW-0472">Membrane</keyword>
<feature type="compositionally biased region" description="Basic and acidic residues" evidence="5">
    <location>
        <begin position="456"/>
        <end position="469"/>
    </location>
</feature>
<feature type="domain" description="Thioredoxin" evidence="7">
    <location>
        <begin position="29"/>
        <end position="154"/>
    </location>
</feature>
<keyword evidence="4" id="KW-0676">Redox-active center</keyword>
<dbReference type="EMBL" id="JABEZV010000009">
    <property type="protein sequence ID" value="MBA0721226.1"/>
    <property type="molecule type" value="Genomic_DNA"/>
</dbReference>
<gene>
    <name evidence="8" type="ORF">Golax_008788</name>
</gene>
<keyword evidence="6" id="KW-0812">Transmembrane</keyword>
<proteinExistence type="inferred from homology"/>
<dbReference type="GO" id="GO:0034976">
    <property type="term" value="P:response to endoplasmic reticulum stress"/>
    <property type="evidence" value="ECO:0007669"/>
    <property type="project" value="TreeGrafter"/>
</dbReference>
<keyword evidence="9" id="KW-1185">Reference proteome</keyword>
<dbReference type="Pfam" id="PF00085">
    <property type="entry name" value="Thioredoxin"/>
    <property type="match status" value="1"/>
</dbReference>
<organism evidence="8 9">
    <name type="scientific">Gossypium laxum</name>
    <dbReference type="NCBI Taxonomy" id="34288"/>
    <lineage>
        <taxon>Eukaryota</taxon>
        <taxon>Viridiplantae</taxon>
        <taxon>Streptophyta</taxon>
        <taxon>Embryophyta</taxon>
        <taxon>Tracheophyta</taxon>
        <taxon>Spermatophyta</taxon>
        <taxon>Magnoliopsida</taxon>
        <taxon>eudicotyledons</taxon>
        <taxon>Gunneridae</taxon>
        <taxon>Pentapetalae</taxon>
        <taxon>rosids</taxon>
        <taxon>malvids</taxon>
        <taxon>Malvales</taxon>
        <taxon>Malvaceae</taxon>
        <taxon>Malvoideae</taxon>
        <taxon>Gossypium</taxon>
    </lineage>
</organism>
<dbReference type="PANTHER" id="PTHR18929">
    <property type="entry name" value="PROTEIN DISULFIDE ISOMERASE"/>
    <property type="match status" value="1"/>
</dbReference>
<dbReference type="PROSITE" id="PS51352">
    <property type="entry name" value="THIOREDOXIN_2"/>
    <property type="match status" value="1"/>
</dbReference>
<evidence type="ECO:0000313" key="8">
    <source>
        <dbReference type="EMBL" id="MBA0721226.1"/>
    </source>
</evidence>
<evidence type="ECO:0000256" key="2">
    <source>
        <dbReference type="ARBA" id="ARBA00022729"/>
    </source>
</evidence>
<dbReference type="GO" id="GO:0003756">
    <property type="term" value="F:protein disulfide isomerase activity"/>
    <property type="evidence" value="ECO:0007669"/>
    <property type="project" value="TreeGrafter"/>
</dbReference>
<dbReference type="InterPro" id="IPR013766">
    <property type="entry name" value="Thioredoxin_domain"/>
</dbReference>
<name>A0A7J9AAY3_9ROSI</name>
<dbReference type="FunFam" id="3.40.30.10:FF:000107">
    <property type="entry name" value="Protein disulfide-isomerase 5-2"/>
    <property type="match status" value="1"/>
</dbReference>
<dbReference type="SUPFAM" id="SSF52833">
    <property type="entry name" value="Thioredoxin-like"/>
    <property type="match status" value="2"/>
</dbReference>
<dbReference type="AlphaFoldDB" id="A0A7J9AAY3"/>
<evidence type="ECO:0000256" key="5">
    <source>
        <dbReference type="SAM" id="MobiDB-lite"/>
    </source>
</evidence>
<evidence type="ECO:0000313" key="9">
    <source>
        <dbReference type="Proteomes" id="UP000593574"/>
    </source>
</evidence>
<protein>
    <recommendedName>
        <fullName evidence="7">Thioredoxin domain-containing protein</fullName>
    </recommendedName>
</protein>
<keyword evidence="6" id="KW-1133">Transmembrane helix</keyword>
<evidence type="ECO:0000256" key="1">
    <source>
        <dbReference type="ARBA" id="ARBA00006347"/>
    </source>
</evidence>
<dbReference type="PRINTS" id="PR00421">
    <property type="entry name" value="THIOREDOXIN"/>
</dbReference>
<keyword evidence="3" id="KW-1015">Disulfide bond</keyword>
<comment type="similarity">
    <text evidence="1">Belongs to the protein disulfide isomerase family.</text>
</comment>